<keyword evidence="2" id="KW-1185">Reference proteome</keyword>
<name>A0A4Y7U0W4_COPMI</name>
<dbReference type="AlphaFoldDB" id="A0A4Y7U0W4"/>
<organism evidence="1 2">
    <name type="scientific">Coprinellus micaceus</name>
    <name type="common">Glistening ink-cap mushroom</name>
    <name type="synonym">Coprinus micaceus</name>
    <dbReference type="NCBI Taxonomy" id="71717"/>
    <lineage>
        <taxon>Eukaryota</taxon>
        <taxon>Fungi</taxon>
        <taxon>Dikarya</taxon>
        <taxon>Basidiomycota</taxon>
        <taxon>Agaricomycotina</taxon>
        <taxon>Agaricomycetes</taxon>
        <taxon>Agaricomycetidae</taxon>
        <taxon>Agaricales</taxon>
        <taxon>Agaricineae</taxon>
        <taxon>Psathyrellaceae</taxon>
        <taxon>Coprinellus</taxon>
    </lineage>
</organism>
<dbReference type="SUPFAM" id="SSF52047">
    <property type="entry name" value="RNI-like"/>
    <property type="match status" value="1"/>
</dbReference>
<reference evidence="1 2" key="1">
    <citation type="journal article" date="2019" name="Nat. Ecol. Evol.">
        <title>Megaphylogeny resolves global patterns of mushroom evolution.</title>
        <authorList>
            <person name="Varga T."/>
            <person name="Krizsan K."/>
            <person name="Foldi C."/>
            <person name="Dima B."/>
            <person name="Sanchez-Garcia M."/>
            <person name="Sanchez-Ramirez S."/>
            <person name="Szollosi G.J."/>
            <person name="Szarkandi J.G."/>
            <person name="Papp V."/>
            <person name="Albert L."/>
            <person name="Andreopoulos W."/>
            <person name="Angelini C."/>
            <person name="Antonin V."/>
            <person name="Barry K.W."/>
            <person name="Bougher N.L."/>
            <person name="Buchanan P."/>
            <person name="Buyck B."/>
            <person name="Bense V."/>
            <person name="Catcheside P."/>
            <person name="Chovatia M."/>
            <person name="Cooper J."/>
            <person name="Damon W."/>
            <person name="Desjardin D."/>
            <person name="Finy P."/>
            <person name="Geml J."/>
            <person name="Haridas S."/>
            <person name="Hughes K."/>
            <person name="Justo A."/>
            <person name="Karasinski D."/>
            <person name="Kautmanova I."/>
            <person name="Kiss B."/>
            <person name="Kocsube S."/>
            <person name="Kotiranta H."/>
            <person name="LaButti K.M."/>
            <person name="Lechner B.E."/>
            <person name="Liimatainen K."/>
            <person name="Lipzen A."/>
            <person name="Lukacs Z."/>
            <person name="Mihaltcheva S."/>
            <person name="Morgado L.N."/>
            <person name="Niskanen T."/>
            <person name="Noordeloos M.E."/>
            <person name="Ohm R.A."/>
            <person name="Ortiz-Santana B."/>
            <person name="Ovrebo C."/>
            <person name="Racz N."/>
            <person name="Riley R."/>
            <person name="Savchenko A."/>
            <person name="Shiryaev A."/>
            <person name="Soop K."/>
            <person name="Spirin V."/>
            <person name="Szebenyi C."/>
            <person name="Tomsovsky M."/>
            <person name="Tulloss R.E."/>
            <person name="Uehling J."/>
            <person name="Grigoriev I.V."/>
            <person name="Vagvolgyi C."/>
            <person name="Papp T."/>
            <person name="Martin F.M."/>
            <person name="Miettinen O."/>
            <person name="Hibbett D.S."/>
            <person name="Nagy L.G."/>
        </authorList>
    </citation>
    <scope>NUCLEOTIDE SEQUENCE [LARGE SCALE GENOMIC DNA]</scope>
    <source>
        <strain evidence="1 2">FP101781</strain>
    </source>
</reference>
<proteinExistence type="predicted"/>
<protein>
    <submittedName>
        <fullName evidence="1">Uncharacterized protein</fullName>
    </submittedName>
</protein>
<sequence length="245" mass="27512">MRMRSLSIDSLSTGIQSLHLRNTGLDFNSVLALAASPTQKMRLQRLSCDPVSMYNYHVRAAKIDPSNRLDLSRVESLRIEFQYLSQEYIMKHLLNEATCLRELEFSDMADSALANLVALTTLEFNFSLPFHLNLQHPRHLHWDQLPTVIAKPGALPLLRRVAIHIVIRCRIFVTETRNNGYSKRGAVILPPTESSAAREQQAAGKLAEDLTEFVYMGQLVPSLTVRPGLDLSFTTQVLVSTSPAI</sequence>
<dbReference type="EMBL" id="QPFP01000001">
    <property type="protein sequence ID" value="TEB40077.1"/>
    <property type="molecule type" value="Genomic_DNA"/>
</dbReference>
<gene>
    <name evidence="1" type="ORF">FA13DRAFT_1724295</name>
</gene>
<evidence type="ECO:0000313" key="1">
    <source>
        <dbReference type="EMBL" id="TEB40077.1"/>
    </source>
</evidence>
<dbReference type="Proteomes" id="UP000298030">
    <property type="component" value="Unassembled WGS sequence"/>
</dbReference>
<accession>A0A4Y7U0W4</accession>
<comment type="caution">
    <text evidence="1">The sequence shown here is derived from an EMBL/GenBank/DDBJ whole genome shotgun (WGS) entry which is preliminary data.</text>
</comment>
<evidence type="ECO:0000313" key="2">
    <source>
        <dbReference type="Proteomes" id="UP000298030"/>
    </source>
</evidence>